<name>A0A553IAW0_9PEZI</name>
<dbReference type="OrthoDB" id="10457349at2759"/>
<gene>
    <name evidence="1" type="ORF">FHL15_001610</name>
</gene>
<comment type="caution">
    <text evidence="1">The sequence shown here is derived from an EMBL/GenBank/DDBJ whole genome shotgun (WGS) entry which is preliminary data.</text>
</comment>
<reference evidence="2" key="1">
    <citation type="submission" date="2019-06" db="EMBL/GenBank/DDBJ databases">
        <title>Draft genome sequence of the griseofulvin-producing fungus Xylaria cubensis strain G536.</title>
        <authorList>
            <person name="Mead M.E."/>
            <person name="Raja H.A."/>
            <person name="Steenwyk J.L."/>
            <person name="Knowles S.L."/>
            <person name="Oberlies N.H."/>
            <person name="Rokas A."/>
        </authorList>
    </citation>
    <scope>NUCLEOTIDE SEQUENCE [LARGE SCALE GENOMIC DNA]</scope>
    <source>
        <strain evidence="2">G536</strain>
    </source>
</reference>
<evidence type="ECO:0000313" key="2">
    <source>
        <dbReference type="Proteomes" id="UP000319160"/>
    </source>
</evidence>
<dbReference type="Proteomes" id="UP000319160">
    <property type="component" value="Unassembled WGS sequence"/>
</dbReference>
<organism evidence="1 2">
    <name type="scientific">Xylaria flabelliformis</name>
    <dbReference type="NCBI Taxonomy" id="2512241"/>
    <lineage>
        <taxon>Eukaryota</taxon>
        <taxon>Fungi</taxon>
        <taxon>Dikarya</taxon>
        <taxon>Ascomycota</taxon>
        <taxon>Pezizomycotina</taxon>
        <taxon>Sordariomycetes</taxon>
        <taxon>Xylariomycetidae</taxon>
        <taxon>Xylariales</taxon>
        <taxon>Xylariaceae</taxon>
        <taxon>Xylaria</taxon>
    </lineage>
</organism>
<dbReference type="AlphaFoldDB" id="A0A553IAW0"/>
<accession>A0A553IAW0</accession>
<sequence>MTCIDCPKRNHVSFAPFLAPESYRPCMDDYEVCSAMHRDIERYNDDFDGTVDYLLDEANLLDDEDRESIITIQLMLALFVERIYNLQRELSRASVEICDQKDRLARLNTLCREFETKATVLYKFREKVAAAPRTSFGAVEMSAKEWKGLIRELQNGVSRVFRLF</sequence>
<dbReference type="EMBL" id="VFLP01000006">
    <property type="protein sequence ID" value="TRX97332.1"/>
    <property type="molecule type" value="Genomic_DNA"/>
</dbReference>
<proteinExistence type="predicted"/>
<evidence type="ECO:0000313" key="1">
    <source>
        <dbReference type="EMBL" id="TRX97332.1"/>
    </source>
</evidence>
<protein>
    <submittedName>
        <fullName evidence="1">Uncharacterized protein</fullName>
    </submittedName>
</protein>
<keyword evidence="2" id="KW-1185">Reference proteome</keyword>